<dbReference type="AlphaFoldDB" id="A0AAW1M9Q0"/>
<name>A0AAW1M9Q0_SAPOF</name>
<feature type="transmembrane region" description="Helical" evidence="1">
    <location>
        <begin position="74"/>
        <end position="93"/>
    </location>
</feature>
<feature type="transmembrane region" description="Helical" evidence="1">
    <location>
        <begin position="12"/>
        <end position="37"/>
    </location>
</feature>
<keyword evidence="1" id="KW-1133">Transmembrane helix</keyword>
<keyword evidence="1" id="KW-0812">Transmembrane</keyword>
<organism evidence="2 3">
    <name type="scientific">Saponaria officinalis</name>
    <name type="common">Common soapwort</name>
    <name type="synonym">Lychnis saponaria</name>
    <dbReference type="NCBI Taxonomy" id="3572"/>
    <lineage>
        <taxon>Eukaryota</taxon>
        <taxon>Viridiplantae</taxon>
        <taxon>Streptophyta</taxon>
        <taxon>Embryophyta</taxon>
        <taxon>Tracheophyta</taxon>
        <taxon>Spermatophyta</taxon>
        <taxon>Magnoliopsida</taxon>
        <taxon>eudicotyledons</taxon>
        <taxon>Gunneridae</taxon>
        <taxon>Pentapetalae</taxon>
        <taxon>Caryophyllales</taxon>
        <taxon>Caryophyllaceae</taxon>
        <taxon>Caryophylleae</taxon>
        <taxon>Saponaria</taxon>
    </lineage>
</organism>
<sequence length="99" mass="11921">MSKVKKTLLGMLAFFCVFYLRELAVILLFFFHCIIHYCMQHPHVLHLKLYARNFCLLSLRQILLVNYILCLIYLLCYGVCFSPLFLCFFVQIYTEYFNL</sequence>
<evidence type="ECO:0000256" key="1">
    <source>
        <dbReference type="SAM" id="Phobius"/>
    </source>
</evidence>
<accession>A0AAW1M9Q0</accession>
<reference evidence="2" key="1">
    <citation type="submission" date="2024-03" db="EMBL/GenBank/DDBJ databases">
        <title>WGS assembly of Saponaria officinalis var. Norfolk2.</title>
        <authorList>
            <person name="Jenkins J."/>
            <person name="Shu S."/>
            <person name="Grimwood J."/>
            <person name="Barry K."/>
            <person name="Goodstein D."/>
            <person name="Schmutz J."/>
            <person name="Leebens-Mack J."/>
            <person name="Osbourn A."/>
        </authorList>
    </citation>
    <scope>NUCLEOTIDE SEQUENCE [LARGE SCALE GENOMIC DNA]</scope>
    <source>
        <strain evidence="2">JIC</strain>
    </source>
</reference>
<gene>
    <name evidence="2" type="ORF">RND81_03G169100</name>
</gene>
<evidence type="ECO:0000313" key="2">
    <source>
        <dbReference type="EMBL" id="KAK9742387.1"/>
    </source>
</evidence>
<comment type="caution">
    <text evidence="2">The sequence shown here is derived from an EMBL/GenBank/DDBJ whole genome shotgun (WGS) entry which is preliminary data.</text>
</comment>
<proteinExistence type="predicted"/>
<dbReference type="Proteomes" id="UP001443914">
    <property type="component" value="Unassembled WGS sequence"/>
</dbReference>
<evidence type="ECO:0000313" key="3">
    <source>
        <dbReference type="Proteomes" id="UP001443914"/>
    </source>
</evidence>
<keyword evidence="3" id="KW-1185">Reference proteome</keyword>
<dbReference type="EMBL" id="JBDFQZ010000003">
    <property type="protein sequence ID" value="KAK9742387.1"/>
    <property type="molecule type" value="Genomic_DNA"/>
</dbReference>
<protein>
    <submittedName>
        <fullName evidence="2">Uncharacterized protein</fullName>
    </submittedName>
</protein>
<keyword evidence="1" id="KW-0472">Membrane</keyword>